<evidence type="ECO:0000256" key="3">
    <source>
        <dbReference type="ARBA" id="ARBA00022723"/>
    </source>
</evidence>
<feature type="region of interest" description="Disordered" evidence="12">
    <location>
        <begin position="517"/>
        <end position="656"/>
    </location>
</feature>
<protein>
    <recommendedName>
        <fullName evidence="1">1-phosphatidylinositol-3-phosphate 5-kinase</fullName>
        <ecNumber evidence="1">2.7.1.150</ecNumber>
    </recommendedName>
</protein>
<feature type="compositionally biased region" description="Basic and acidic residues" evidence="12">
    <location>
        <begin position="1580"/>
        <end position="1605"/>
    </location>
</feature>
<feature type="compositionally biased region" description="Polar residues" evidence="12">
    <location>
        <begin position="1718"/>
        <end position="1727"/>
    </location>
</feature>
<dbReference type="STRING" id="215250.A0A316YK48"/>
<feature type="compositionally biased region" description="Basic and acidic residues" evidence="12">
    <location>
        <begin position="1766"/>
        <end position="1783"/>
    </location>
</feature>
<dbReference type="Gene3D" id="3.50.7.10">
    <property type="entry name" value="GroEL"/>
    <property type="match status" value="1"/>
</dbReference>
<dbReference type="InterPro" id="IPR027484">
    <property type="entry name" value="PInositol-4-P-5-kinase_N"/>
</dbReference>
<feature type="compositionally biased region" description="Polar residues" evidence="12">
    <location>
        <begin position="75"/>
        <end position="85"/>
    </location>
</feature>
<feature type="compositionally biased region" description="Polar residues" evidence="12">
    <location>
        <begin position="1633"/>
        <end position="1652"/>
    </location>
</feature>
<feature type="region of interest" description="Disordered" evidence="12">
    <location>
        <begin position="32"/>
        <end position="90"/>
    </location>
</feature>
<dbReference type="InterPro" id="IPR011011">
    <property type="entry name" value="Znf_FYVE_PHD"/>
</dbReference>
<dbReference type="CDD" id="cd15725">
    <property type="entry name" value="FYVE_PIKfyve_Fab1"/>
    <property type="match status" value="1"/>
</dbReference>
<dbReference type="EC" id="2.7.1.150" evidence="1"/>
<dbReference type="InParanoid" id="A0A316YK48"/>
<feature type="compositionally biased region" description="Polar residues" evidence="12">
    <location>
        <begin position="1489"/>
        <end position="1499"/>
    </location>
</feature>
<feature type="compositionally biased region" description="Low complexity" evidence="12">
    <location>
        <begin position="1505"/>
        <end position="1526"/>
    </location>
</feature>
<keyword evidence="4 10" id="KW-0547">Nucleotide-binding</keyword>
<accession>A0A316YK48</accession>
<evidence type="ECO:0000256" key="5">
    <source>
        <dbReference type="ARBA" id="ARBA00022771"/>
    </source>
</evidence>
<keyword evidence="2 10" id="KW-0808">Transferase</keyword>
<feature type="compositionally biased region" description="Polar residues" evidence="12">
    <location>
        <begin position="1693"/>
        <end position="1706"/>
    </location>
</feature>
<feature type="compositionally biased region" description="Low complexity" evidence="12">
    <location>
        <begin position="635"/>
        <end position="644"/>
    </location>
</feature>
<evidence type="ECO:0000259" key="13">
    <source>
        <dbReference type="PROSITE" id="PS50178"/>
    </source>
</evidence>
<dbReference type="GO" id="GO:0008270">
    <property type="term" value="F:zinc ion binding"/>
    <property type="evidence" value="ECO:0007669"/>
    <property type="project" value="UniProtKB-KW"/>
</dbReference>
<feature type="compositionally biased region" description="Acidic residues" evidence="12">
    <location>
        <begin position="197"/>
        <end position="213"/>
    </location>
</feature>
<keyword evidence="16" id="KW-1185">Reference proteome</keyword>
<feature type="region of interest" description="Disordered" evidence="12">
    <location>
        <begin position="979"/>
        <end position="1001"/>
    </location>
</feature>
<evidence type="ECO:0000313" key="15">
    <source>
        <dbReference type="EMBL" id="PWN89589.1"/>
    </source>
</evidence>
<keyword evidence="5 9" id="KW-0863">Zinc-finger</keyword>
<name>A0A316YK48_9BASI</name>
<evidence type="ECO:0000256" key="9">
    <source>
        <dbReference type="PROSITE-ProRule" id="PRU00091"/>
    </source>
</evidence>
<dbReference type="EMBL" id="KZ819637">
    <property type="protein sequence ID" value="PWN89589.1"/>
    <property type="molecule type" value="Genomic_DNA"/>
</dbReference>
<feature type="coiled-coil region" evidence="11">
    <location>
        <begin position="1897"/>
        <end position="1927"/>
    </location>
</feature>
<dbReference type="InterPro" id="IPR027409">
    <property type="entry name" value="GroEL-like_apical_dom_sf"/>
</dbReference>
<dbReference type="InterPro" id="IPR027483">
    <property type="entry name" value="PInositol-4-P-4/5-kinase_C_sf"/>
</dbReference>
<keyword evidence="3" id="KW-0479">Metal-binding</keyword>
<dbReference type="Pfam" id="PF01504">
    <property type="entry name" value="PIP5K"/>
    <property type="match status" value="1"/>
</dbReference>
<feature type="compositionally biased region" description="Acidic residues" evidence="12">
    <location>
        <begin position="1814"/>
        <end position="1823"/>
    </location>
</feature>
<dbReference type="GO" id="GO:0010008">
    <property type="term" value="C:endosome membrane"/>
    <property type="evidence" value="ECO:0007669"/>
    <property type="project" value="TreeGrafter"/>
</dbReference>
<evidence type="ECO:0000256" key="8">
    <source>
        <dbReference type="ARBA" id="ARBA00022840"/>
    </source>
</evidence>
<dbReference type="InterPro" id="IPR013083">
    <property type="entry name" value="Znf_RING/FYVE/PHD"/>
</dbReference>
<dbReference type="Pfam" id="PF01363">
    <property type="entry name" value="FYVE"/>
    <property type="match status" value="1"/>
</dbReference>
<dbReference type="SMART" id="SM00330">
    <property type="entry name" value="PIPKc"/>
    <property type="match status" value="1"/>
</dbReference>
<dbReference type="Gene3D" id="3.30.40.10">
    <property type="entry name" value="Zinc/RING finger domain, C3HC4 (zinc finger)"/>
    <property type="match status" value="1"/>
</dbReference>
<dbReference type="SMART" id="SM00064">
    <property type="entry name" value="FYVE"/>
    <property type="match status" value="1"/>
</dbReference>
<dbReference type="GO" id="GO:0000285">
    <property type="term" value="F:1-phosphatidylinositol-3-phosphate 5-kinase activity"/>
    <property type="evidence" value="ECO:0007669"/>
    <property type="project" value="UniProtKB-EC"/>
</dbReference>
<dbReference type="Gene3D" id="3.30.810.10">
    <property type="entry name" value="2-Layer Sandwich"/>
    <property type="match status" value="1"/>
</dbReference>
<keyword evidence="8 10" id="KW-0067">ATP-binding</keyword>
<dbReference type="GeneID" id="37044106"/>
<feature type="region of interest" description="Disordered" evidence="12">
    <location>
        <begin position="1477"/>
        <end position="1783"/>
    </location>
</feature>
<feature type="domain" description="FYVE-type" evidence="13">
    <location>
        <begin position="366"/>
        <end position="426"/>
    </location>
</feature>
<dbReference type="Gene3D" id="3.30.800.10">
    <property type="entry name" value="Phosphatidylinositol Phosphate Kinase II Beta"/>
    <property type="match status" value="1"/>
</dbReference>
<organism evidence="15 16">
    <name type="scientific">Acaromyces ingoldii</name>
    <dbReference type="NCBI Taxonomy" id="215250"/>
    <lineage>
        <taxon>Eukaryota</taxon>
        <taxon>Fungi</taxon>
        <taxon>Dikarya</taxon>
        <taxon>Basidiomycota</taxon>
        <taxon>Ustilaginomycotina</taxon>
        <taxon>Exobasidiomycetes</taxon>
        <taxon>Exobasidiales</taxon>
        <taxon>Cryptobasidiaceae</taxon>
        <taxon>Acaromyces</taxon>
    </lineage>
</organism>
<feature type="region of interest" description="Disordered" evidence="12">
    <location>
        <begin position="113"/>
        <end position="163"/>
    </location>
</feature>
<dbReference type="RefSeq" id="XP_025376787.1">
    <property type="nucleotide sequence ID" value="XM_025522190.1"/>
</dbReference>
<keyword evidence="7" id="KW-0862">Zinc</keyword>
<feature type="compositionally biased region" description="Basic and acidic residues" evidence="12">
    <location>
        <begin position="1835"/>
        <end position="1849"/>
    </location>
</feature>
<feature type="region of interest" description="Disordered" evidence="12">
    <location>
        <begin position="192"/>
        <end position="213"/>
    </location>
</feature>
<evidence type="ECO:0000256" key="4">
    <source>
        <dbReference type="ARBA" id="ARBA00022741"/>
    </source>
</evidence>
<feature type="compositionally biased region" description="Polar residues" evidence="12">
    <location>
        <begin position="1734"/>
        <end position="1762"/>
    </location>
</feature>
<dbReference type="CDD" id="cd03334">
    <property type="entry name" value="Fab1_TCP"/>
    <property type="match status" value="1"/>
</dbReference>
<feature type="domain" description="PIPK" evidence="14">
    <location>
        <begin position="1993"/>
        <end position="2349"/>
    </location>
</feature>
<evidence type="ECO:0000256" key="2">
    <source>
        <dbReference type="ARBA" id="ARBA00022679"/>
    </source>
</evidence>
<proteinExistence type="predicted"/>
<dbReference type="GO" id="GO:0005524">
    <property type="term" value="F:ATP binding"/>
    <property type="evidence" value="ECO:0007669"/>
    <property type="project" value="UniProtKB-UniRule"/>
</dbReference>
<dbReference type="OrthoDB" id="158357at2759"/>
<evidence type="ECO:0000256" key="12">
    <source>
        <dbReference type="SAM" id="MobiDB-lite"/>
    </source>
</evidence>
<reference evidence="15 16" key="1">
    <citation type="journal article" date="2018" name="Mol. Biol. Evol.">
        <title>Broad Genomic Sampling Reveals a Smut Pathogenic Ancestry of the Fungal Clade Ustilaginomycotina.</title>
        <authorList>
            <person name="Kijpornyongpan T."/>
            <person name="Mondo S.J."/>
            <person name="Barry K."/>
            <person name="Sandor L."/>
            <person name="Lee J."/>
            <person name="Lipzen A."/>
            <person name="Pangilinan J."/>
            <person name="LaButti K."/>
            <person name="Hainaut M."/>
            <person name="Henrissat B."/>
            <person name="Grigoriev I.V."/>
            <person name="Spatafora J.W."/>
            <person name="Aime M.C."/>
        </authorList>
    </citation>
    <scope>NUCLEOTIDE SEQUENCE [LARGE SCALE GENOMIC DNA]</scope>
    <source>
        <strain evidence="15 16">MCA 4198</strain>
    </source>
</reference>
<dbReference type="Pfam" id="PF00118">
    <property type="entry name" value="Cpn60_TCP1"/>
    <property type="match status" value="1"/>
</dbReference>
<dbReference type="SUPFAM" id="SSF52029">
    <property type="entry name" value="GroEL apical domain-like"/>
    <property type="match status" value="1"/>
</dbReference>
<dbReference type="CDD" id="cd17300">
    <property type="entry name" value="PIPKc_PIKfyve"/>
    <property type="match status" value="1"/>
</dbReference>
<dbReference type="SUPFAM" id="SSF56104">
    <property type="entry name" value="SAICAR synthase-like"/>
    <property type="match status" value="1"/>
</dbReference>
<dbReference type="GO" id="GO:0046854">
    <property type="term" value="P:phosphatidylinositol phosphate biosynthetic process"/>
    <property type="evidence" value="ECO:0007669"/>
    <property type="project" value="TreeGrafter"/>
</dbReference>
<feature type="region of interest" description="Disordered" evidence="12">
    <location>
        <begin position="1811"/>
        <end position="1863"/>
    </location>
</feature>
<dbReference type="InterPro" id="IPR002423">
    <property type="entry name" value="Cpn60/GroEL/TCP-1"/>
</dbReference>
<feature type="compositionally biased region" description="Low complexity" evidence="12">
    <location>
        <begin position="113"/>
        <end position="124"/>
    </location>
</feature>
<dbReference type="FunFam" id="3.50.7.10:FF:000007">
    <property type="entry name" value="1-phosphatidylinositol 3-phosphate 5-kinase isoform X1"/>
    <property type="match status" value="1"/>
</dbReference>
<feature type="compositionally biased region" description="Acidic residues" evidence="12">
    <location>
        <begin position="1850"/>
        <end position="1861"/>
    </location>
</feature>
<sequence>MELTSFGFLPQDDEREDSTFALGSLLSRVRSALGSSGDDGAASSSSSQGNSNLRHDDALLAAAARRSPDIDRQSRASSVGRISSKSAATATATATATTIPASTATPATTSLASASASLAATPPAGAMPPPSSDATSERRQSHRSRPTFAIRSSTGAPAVTSTASAHALKSASFKPTRLHHVDALDDASIAGHARSDFDEDDEDDMNGGRDEDEDDVLTELMRKSGVDNARIARSKAAAAAAAAMAQHRGPGTNATASANDGRISVIPGFPLSKETLADDTRSIHSSSSRRPRSEVNSEAHLVFAHAQGHHHQAFNDASRGPAGAFVGAGAAAAGGGGGGGLSTSAEAFRRMRGEGAVLSRAFWMPDENVKECRQCQSYFTPFRRKHHCRICGQVYCSRCASNIIAGSRFGLAGSVRVCDYCLRMLSEYERAGMRSSSMQSEWSPSSPSMKTVATTYARKRVDSASSLFQQHLNHAAQTALQQQQQMTTKAPDKGMISAPLEAQLQSPQAQFAANNLFSSGMPRRPTVPLGNAVDHNDESSSRPSTDEPAPFRAKLGEEDRVTTNLDEEASFGSSKPHSTAKGEEAPSQPKAKVQASQAVATTAAMGANSSTSSVLKPFPSLEEKDVSSSPPPSSAPSAATTPPAGHNYDASSDTRSRLVSDAALRAYRRSRLKSRPGPGLGLDPGSKGNLRIAATIASEALLEPSSHAHLSKLLEQSLRTACIPRAKLWHRTLLPLAVSVARNIHPNPKAGESMDIRQYIKIKRNPGGAIQDCRYVDGFVLSKQVATKRMMKALPLSSPRVMVVTFAIDFHQSRGQYLSLEPLLAQEHEFTRILVARILQLRPNILVVKESVSRLALDMFQEAGVIVVWSLKESAVQAISRCCQADIIPSIDRLALEPRLGRCASFDVETFENQRARGPGTRKTYMRFSTAGNATSLGCSIVLRGASLEVLAKIKAIVLLLTYVAHNLRLEERLNRDEGTRSCVDPSSNTTRIIDDDGDASFQDDDEEIKEALLPFKDAVLSSSAAVRITPPLPLVRVRESHRDVVRLARAHRAMPSSDDAVGDHGQGLKKPSERQPKFDRAVVRRDAARREWEEFRSQNFTSTTDSTRLQRIGVLCSLLLSSEQRPCLGPRLMACQLYGPGDETLGQYLERTCAESSVLCSARGCGRPRGVHYSSFIHNGTRVQVVLERFVCPVPGQEDRLLMWSYCKKCEKATPVTPASDETWSLSFAKYLELHFYRCNKKLSCSEATREDPSTGSGTKASPLACSHDYYADCVRFFSLKNLAIRFHRDRDLTVRDVVLPPLKKPLPRPDVDCRLKLEEVRTLEERNASYWNSVIARLGALQREISSSGASTSSASAAAVAAASSTNAGATSESESTGHAPAEKTRTQIACEELDEAKNRADEDRKAIEAFLAETCRNSGPTDVLALNIVRSRLQATVVRWDVFLREFEKRNLVSPERDARRLTTQHLSRLFQEREKEKEQHMPLASSMTLTSSTDNGYDAGPPRSAAVSPASTSAVSSPTRPTRMTDSGSIPSTSALARALEVTDEGGSTDAKSESAPATWRRRKAERKAASALPGTKKEDNDQKDSSSSEAKTSPDPDGSKKAAASETRRPSMLPRARQSADAVPRTSRLVSSSLDKGSESDTTSWTGGASGQKATQRRLASGSHLHRSKKEGPPSSYRPIRGTLAAGQASSAESDVENATSALRRPGVVRRSSAGQQTTLANRNRRPELNSSTSGNSHTSMNSRLPVSTSQASNRVSTIARRFDNLHREAERERERQRQLMAVRARRARPVGASQAKVQVYRNVRDAVGDDDDEEEEEVHIGKGAKKKLQGLEEERHDDDAKGEEADEEDAADDEMSTAMAKTDTLEPIVPVAGTDSKASQSSSQGPDVAHITEDGAERKRLEDQQAQLQKQEAKQQTAAEVTVSSLLSGTLPASWRSSDDGAGTTRGSLLKTITSLWGKGVGQLPLIEYPMLASEHLFSDSPLVVLREDEPSSLIAFTLHSSTYASRLQSLRDSHGLGESGQGLSIERQQELAMRQTESAHLSFAFSSGDSRFSIRVLFTEQFDALRDACGCQDSFVQSLARCWNWLDCTGGKSGATMMKTLDDRFIIKSLSRAEMDAWANNATAYFGFLSDVIFQNRPTTLAKILGVYKLTVRNPQTGKNIKLDCAVTENVFANAPMARIYDLKGALRNRFVTVPSSSSASATNASTSGPNASLTTATAAAVAAAPMSTSSHQIVLQDGNLLASKDPLFLHESAKRRLREALYHDSMFLASCDVMDYSLVVGVSDEEPVLRVGIIDFIRTFTLGKRAESFFKELGGAAAGAATGAGVREIVGGGATSTGAGGTSGSGGSTQAGGLGVAGLGGATAGAGGVLAASATAEGPTIIDPKQYAARFNTFLDAILLLAPDRWLSREEETRAVQDHGLGLAL</sequence>
<gene>
    <name evidence="15" type="ORF">FA10DRAFT_268119</name>
</gene>
<feature type="compositionally biased region" description="Polar residues" evidence="12">
    <location>
        <begin position="150"/>
        <end position="163"/>
    </location>
</feature>
<evidence type="ECO:0000313" key="16">
    <source>
        <dbReference type="Proteomes" id="UP000245768"/>
    </source>
</evidence>
<evidence type="ECO:0000256" key="7">
    <source>
        <dbReference type="ARBA" id="ARBA00022833"/>
    </source>
</evidence>
<dbReference type="InterPro" id="IPR044769">
    <property type="entry name" value="PIKfyve_PIPKc"/>
</dbReference>
<dbReference type="PANTHER" id="PTHR45748:SF7">
    <property type="entry name" value="1-PHOSPHATIDYLINOSITOL 3-PHOSPHATE 5-KINASE-RELATED"/>
    <property type="match status" value="1"/>
</dbReference>
<dbReference type="InterPro" id="IPR000306">
    <property type="entry name" value="Znf_FYVE"/>
</dbReference>
<dbReference type="PROSITE" id="PS51455">
    <property type="entry name" value="PIPK"/>
    <property type="match status" value="1"/>
</dbReference>
<dbReference type="Proteomes" id="UP000245768">
    <property type="component" value="Unassembled WGS sequence"/>
</dbReference>
<evidence type="ECO:0000256" key="11">
    <source>
        <dbReference type="SAM" id="Coils"/>
    </source>
</evidence>
<dbReference type="InterPro" id="IPR017455">
    <property type="entry name" value="Znf_FYVE-rel"/>
</dbReference>
<evidence type="ECO:0000256" key="6">
    <source>
        <dbReference type="ARBA" id="ARBA00022777"/>
    </source>
</evidence>
<dbReference type="InterPro" id="IPR002498">
    <property type="entry name" value="PInositol-4-P-4/5-kinase_core"/>
</dbReference>
<feature type="compositionally biased region" description="Polar residues" evidence="12">
    <location>
        <begin position="1528"/>
        <end position="1539"/>
    </location>
</feature>
<dbReference type="FunFam" id="3.30.40.10:FF:000283">
    <property type="entry name" value="1-phosphatidylinositol-3-phosphate 5-kinase (Fab1)"/>
    <property type="match status" value="1"/>
</dbReference>
<dbReference type="SUPFAM" id="SSF57903">
    <property type="entry name" value="FYVE/PHD zinc finger"/>
    <property type="match status" value="1"/>
</dbReference>
<dbReference type="FunCoup" id="A0A316YK48">
    <property type="interactions" value="509"/>
</dbReference>
<feature type="compositionally biased region" description="Low complexity" evidence="12">
    <location>
        <begin position="32"/>
        <end position="52"/>
    </location>
</feature>
<evidence type="ECO:0000256" key="10">
    <source>
        <dbReference type="PROSITE-ProRule" id="PRU00781"/>
    </source>
</evidence>
<evidence type="ECO:0000259" key="14">
    <source>
        <dbReference type="PROSITE" id="PS51455"/>
    </source>
</evidence>
<dbReference type="PROSITE" id="PS50178">
    <property type="entry name" value="ZF_FYVE"/>
    <property type="match status" value="1"/>
</dbReference>
<feature type="compositionally biased region" description="Low complexity" evidence="12">
    <location>
        <begin position="590"/>
        <end position="604"/>
    </location>
</feature>
<dbReference type="GO" id="GO:0000329">
    <property type="term" value="C:fungal-type vacuole membrane"/>
    <property type="evidence" value="ECO:0007669"/>
    <property type="project" value="TreeGrafter"/>
</dbReference>
<keyword evidence="11" id="KW-0175">Coiled coil</keyword>
<dbReference type="PANTHER" id="PTHR45748">
    <property type="entry name" value="1-PHOSPHATIDYLINOSITOL 3-PHOSPHATE 5-KINASE-RELATED"/>
    <property type="match status" value="1"/>
</dbReference>
<evidence type="ECO:0000256" key="1">
    <source>
        <dbReference type="ARBA" id="ARBA00012009"/>
    </source>
</evidence>
<keyword evidence="6 10" id="KW-0418">Kinase</keyword>
<feature type="region of interest" description="Disordered" evidence="12">
    <location>
        <begin position="1054"/>
        <end position="1075"/>
    </location>
</feature>